<dbReference type="GO" id="GO:0003723">
    <property type="term" value="F:RNA binding"/>
    <property type="evidence" value="ECO:0007669"/>
    <property type="project" value="UniProtKB-KW"/>
</dbReference>
<comment type="similarity">
    <text evidence="1">Belongs to the pseudouridine synthase RluA family.</text>
</comment>
<dbReference type="SUPFAM" id="SSF55174">
    <property type="entry name" value="Alpha-L RNA-binding motif"/>
    <property type="match status" value="1"/>
</dbReference>
<comment type="caution">
    <text evidence="6">The sequence shown here is derived from an EMBL/GenBank/DDBJ whole genome shotgun (WGS) entry which is preliminary data.</text>
</comment>
<dbReference type="GO" id="GO:0000455">
    <property type="term" value="P:enzyme-directed rRNA pseudouridine synthesis"/>
    <property type="evidence" value="ECO:0007669"/>
    <property type="project" value="TreeGrafter"/>
</dbReference>
<dbReference type="Gene3D" id="3.30.2350.10">
    <property type="entry name" value="Pseudouridine synthase"/>
    <property type="match status" value="2"/>
</dbReference>
<sequence length="571" mass="65561">MQRCSVLFSRAFVLLGRKRVLLDPSHHHPCFTRNNTIFCTNPCLNTWLMKTENNAKSYSSKREKPVDVLSLCKIRYFDKSGENDVIEGKRKIVKFAVEAHVEDSLILNEKIRIDKLLSQLLPISREYAQFLLSNGHVKINNKKSNEDTKFVKFNDVMSDTALIFEIYLENRPINTHIITSEQEKFPSIPIHVLYEDEDVIVVNKPFGYTVHASKSHPEETTMINAIRYYCTKKYEEDKKSKKKSTKSSLPLVVNLAHRLETQMSGILICGKNSYSNQKLSEQFEQNSDMGKQYLAVCAITDVKALKKKLNPYAFMEEFLEDEEDDAYLATLSEEELLQRYGIKKVTASELKQEGLPDILNLQDFVEYEEDDDMDLVGKLEEHENLDTSGWIDLSKDHDDFVEKMEKAAKNKTITMEGAVKLVKHASTNKMVAQKANRHDELMKNVKVLKDIKTVCNVLELNEEKSVALVSITIPSGSVQQVRSHLATYGIPMLGDLLYFDQVDNRIPYAISRSHNVNHILFHLYKISFHHPNSGKKIVVRAPLLSPMKDFISKNFSESTIHKYANPETKEE</sequence>
<dbReference type="InterPro" id="IPR002942">
    <property type="entry name" value="S4_RNA-bd"/>
</dbReference>
<dbReference type="PROSITE" id="PS50889">
    <property type="entry name" value="S4"/>
    <property type="match status" value="1"/>
</dbReference>
<dbReference type="InterPro" id="IPR036986">
    <property type="entry name" value="S4_RNA-bd_sf"/>
</dbReference>
<dbReference type="Gene3D" id="3.10.290.10">
    <property type="entry name" value="RNA-binding S4 domain"/>
    <property type="match status" value="1"/>
</dbReference>
<evidence type="ECO:0008006" key="8">
    <source>
        <dbReference type="Google" id="ProtNLM"/>
    </source>
</evidence>
<evidence type="ECO:0000256" key="2">
    <source>
        <dbReference type="ARBA" id="ARBA00023235"/>
    </source>
</evidence>
<dbReference type="EMBL" id="PYSW02000035">
    <property type="protein sequence ID" value="KAG2378045.1"/>
    <property type="molecule type" value="Genomic_DNA"/>
</dbReference>
<evidence type="ECO:0000259" key="4">
    <source>
        <dbReference type="Pfam" id="PF00849"/>
    </source>
</evidence>
<evidence type="ECO:0000313" key="7">
    <source>
        <dbReference type="Proteomes" id="UP000816034"/>
    </source>
</evidence>
<dbReference type="CDD" id="cd00165">
    <property type="entry name" value="S4"/>
    <property type="match status" value="1"/>
</dbReference>
<dbReference type="GO" id="GO:0009982">
    <property type="term" value="F:pseudouridine synthase activity"/>
    <property type="evidence" value="ECO:0007669"/>
    <property type="project" value="InterPro"/>
</dbReference>
<dbReference type="Pfam" id="PF00849">
    <property type="entry name" value="PseudoU_synth_2"/>
    <property type="match status" value="1"/>
</dbReference>
<dbReference type="PANTHER" id="PTHR21600:SF44">
    <property type="entry name" value="RIBOSOMAL LARGE SUBUNIT PSEUDOURIDINE SYNTHASE D"/>
    <property type="match status" value="1"/>
</dbReference>
<organism evidence="6 7">
    <name type="scientific">Naegleria lovaniensis</name>
    <name type="common">Amoeba</name>
    <dbReference type="NCBI Taxonomy" id="51637"/>
    <lineage>
        <taxon>Eukaryota</taxon>
        <taxon>Discoba</taxon>
        <taxon>Heterolobosea</taxon>
        <taxon>Tetramitia</taxon>
        <taxon>Eutetramitia</taxon>
        <taxon>Vahlkampfiidae</taxon>
        <taxon>Naegleria</taxon>
    </lineage>
</organism>
<dbReference type="Proteomes" id="UP000816034">
    <property type="component" value="Unassembled WGS sequence"/>
</dbReference>
<accession>A0AA88GJ69</accession>
<dbReference type="PANTHER" id="PTHR21600">
    <property type="entry name" value="MITOCHONDRIAL RNA PSEUDOURIDINE SYNTHASE"/>
    <property type="match status" value="1"/>
</dbReference>
<dbReference type="InterPro" id="IPR050188">
    <property type="entry name" value="RluA_PseudoU_synthase"/>
</dbReference>
<dbReference type="Pfam" id="PF01479">
    <property type="entry name" value="S4"/>
    <property type="match status" value="1"/>
</dbReference>
<protein>
    <recommendedName>
        <fullName evidence="8">RNA-binding S4 domain-containing protein</fullName>
    </recommendedName>
</protein>
<evidence type="ECO:0000313" key="6">
    <source>
        <dbReference type="EMBL" id="KAG2378045.1"/>
    </source>
</evidence>
<keyword evidence="7" id="KW-1185">Reference proteome</keyword>
<dbReference type="InterPro" id="IPR020103">
    <property type="entry name" value="PsdUridine_synth_cat_dom_sf"/>
</dbReference>
<gene>
    <name evidence="6" type="ORF">C9374_008667</name>
</gene>
<keyword evidence="2" id="KW-0413">Isomerase</keyword>
<feature type="domain" description="Pseudouridine synthase RsuA/RluA-like" evidence="4">
    <location>
        <begin position="198"/>
        <end position="332"/>
    </location>
</feature>
<dbReference type="AlphaFoldDB" id="A0AA88GJ69"/>
<evidence type="ECO:0000256" key="1">
    <source>
        <dbReference type="ARBA" id="ARBA00010876"/>
    </source>
</evidence>
<dbReference type="RefSeq" id="XP_044545307.1">
    <property type="nucleotide sequence ID" value="XM_044698768.1"/>
</dbReference>
<evidence type="ECO:0000256" key="3">
    <source>
        <dbReference type="PROSITE-ProRule" id="PRU00182"/>
    </source>
</evidence>
<dbReference type="SUPFAM" id="SSF55120">
    <property type="entry name" value="Pseudouridine synthase"/>
    <property type="match status" value="1"/>
</dbReference>
<evidence type="ECO:0000259" key="5">
    <source>
        <dbReference type="Pfam" id="PF01479"/>
    </source>
</evidence>
<name>A0AA88GJ69_NAELO</name>
<dbReference type="GeneID" id="68101121"/>
<feature type="domain" description="RNA-binding S4" evidence="5">
    <location>
        <begin position="112"/>
        <end position="155"/>
    </location>
</feature>
<keyword evidence="3" id="KW-0694">RNA-binding</keyword>
<reference evidence="6 7" key="1">
    <citation type="journal article" date="2018" name="BMC Genomics">
        <title>The genome of Naegleria lovaniensis, the basis for a comparative approach to unravel pathogenicity factors of the human pathogenic amoeba N. fowleri.</title>
        <authorList>
            <person name="Liechti N."/>
            <person name="Schurch N."/>
            <person name="Bruggmann R."/>
            <person name="Wittwer M."/>
        </authorList>
    </citation>
    <scope>NUCLEOTIDE SEQUENCE [LARGE SCALE GENOMIC DNA]</scope>
    <source>
        <strain evidence="6 7">ATCC 30569</strain>
    </source>
</reference>
<dbReference type="InterPro" id="IPR006145">
    <property type="entry name" value="PsdUridine_synth_RsuA/RluA"/>
</dbReference>
<proteinExistence type="inferred from homology"/>